<dbReference type="EMBL" id="JBBPBN010000059">
    <property type="protein sequence ID" value="KAK8988060.1"/>
    <property type="molecule type" value="Genomic_DNA"/>
</dbReference>
<keyword evidence="2" id="KW-1185">Reference proteome</keyword>
<organism evidence="1 2">
    <name type="scientific">Hibiscus sabdariffa</name>
    <name type="common">roselle</name>
    <dbReference type="NCBI Taxonomy" id="183260"/>
    <lineage>
        <taxon>Eukaryota</taxon>
        <taxon>Viridiplantae</taxon>
        <taxon>Streptophyta</taxon>
        <taxon>Embryophyta</taxon>
        <taxon>Tracheophyta</taxon>
        <taxon>Spermatophyta</taxon>
        <taxon>Magnoliopsida</taxon>
        <taxon>eudicotyledons</taxon>
        <taxon>Gunneridae</taxon>
        <taxon>Pentapetalae</taxon>
        <taxon>rosids</taxon>
        <taxon>malvids</taxon>
        <taxon>Malvales</taxon>
        <taxon>Malvaceae</taxon>
        <taxon>Malvoideae</taxon>
        <taxon>Hibiscus</taxon>
    </lineage>
</organism>
<evidence type="ECO:0000313" key="2">
    <source>
        <dbReference type="Proteomes" id="UP001396334"/>
    </source>
</evidence>
<gene>
    <name evidence="1" type="ORF">V6N11_065659</name>
</gene>
<protein>
    <submittedName>
        <fullName evidence="1">Uncharacterized protein</fullName>
    </submittedName>
</protein>
<name>A0ABR2PI39_9ROSI</name>
<proteinExistence type="predicted"/>
<accession>A0ABR2PI39</accession>
<comment type="caution">
    <text evidence="1">The sequence shown here is derived from an EMBL/GenBank/DDBJ whole genome shotgun (WGS) entry which is preliminary data.</text>
</comment>
<sequence length="81" mass="9033">MVRKEANISNLEPTEANDIVLRSCSASKSINVLDTELDMVGNEDDMSILAPMMANKNVLRTYSTTEGISVMDIEWELNPEQ</sequence>
<reference evidence="1 2" key="1">
    <citation type="journal article" date="2024" name="G3 (Bethesda)">
        <title>Genome assembly of Hibiscus sabdariffa L. provides insights into metabolisms of medicinal natural products.</title>
        <authorList>
            <person name="Kim T."/>
        </authorList>
    </citation>
    <scope>NUCLEOTIDE SEQUENCE [LARGE SCALE GENOMIC DNA]</scope>
    <source>
        <strain evidence="1">TK-2024</strain>
        <tissue evidence="1">Old leaves</tissue>
    </source>
</reference>
<dbReference type="Proteomes" id="UP001396334">
    <property type="component" value="Unassembled WGS sequence"/>
</dbReference>
<evidence type="ECO:0000313" key="1">
    <source>
        <dbReference type="EMBL" id="KAK8988060.1"/>
    </source>
</evidence>